<dbReference type="InterPro" id="IPR050696">
    <property type="entry name" value="FtsA/MreB"/>
</dbReference>
<evidence type="ECO:0000313" key="3">
    <source>
        <dbReference type="Proteomes" id="UP000184184"/>
    </source>
</evidence>
<proteinExistence type="predicted"/>
<dbReference type="Pfam" id="PF14450">
    <property type="entry name" value="FtsA"/>
    <property type="match status" value="1"/>
</dbReference>
<dbReference type="GO" id="GO:0051301">
    <property type="term" value="P:cell division"/>
    <property type="evidence" value="ECO:0007669"/>
    <property type="project" value="UniProtKB-KW"/>
</dbReference>
<dbReference type="Gene3D" id="3.30.420.40">
    <property type="match status" value="2"/>
</dbReference>
<name>A0A1M7NLI3_9BACI</name>
<dbReference type="STRING" id="1027249.SAMN05216179_1617"/>
<keyword evidence="2" id="KW-0132">Cell division</keyword>
<dbReference type="SMART" id="SM00842">
    <property type="entry name" value="FtsA"/>
    <property type="match status" value="1"/>
</dbReference>
<evidence type="ECO:0000259" key="1">
    <source>
        <dbReference type="SMART" id="SM00842"/>
    </source>
</evidence>
<dbReference type="Gene3D" id="3.30.1490.300">
    <property type="match status" value="1"/>
</dbReference>
<dbReference type="RefSeq" id="WP_073201354.1">
    <property type="nucleotide sequence ID" value="NZ_FRCZ01000003.1"/>
</dbReference>
<dbReference type="SUPFAM" id="SSF53067">
    <property type="entry name" value="Actin-like ATPase domain"/>
    <property type="match status" value="2"/>
</dbReference>
<dbReference type="Proteomes" id="UP000184184">
    <property type="component" value="Unassembled WGS sequence"/>
</dbReference>
<dbReference type="InterPro" id="IPR003494">
    <property type="entry name" value="SHS2_FtsA"/>
</dbReference>
<organism evidence="2 3">
    <name type="scientific">Gracilibacillus kekensis</name>
    <dbReference type="NCBI Taxonomy" id="1027249"/>
    <lineage>
        <taxon>Bacteria</taxon>
        <taxon>Bacillati</taxon>
        <taxon>Bacillota</taxon>
        <taxon>Bacilli</taxon>
        <taxon>Bacillales</taxon>
        <taxon>Bacillaceae</taxon>
        <taxon>Gracilibacillus</taxon>
    </lineage>
</organism>
<accession>A0A1M7NLI3</accession>
<evidence type="ECO:0000313" key="2">
    <source>
        <dbReference type="EMBL" id="SHN04725.1"/>
    </source>
</evidence>
<sequence length="707" mass="79050">MTEHMFALDIGTRSVVGLLMEKRNDLYHLIDYYMIEHNERSMVDGQIHDIVSVAQVIQKVKLHLEQKHDIILEKVCVAAAGRALKTNRVHTTKEIAKQPLMNEEDILFLELEAVQKAQYQLATSEEEDPSHNYYCVGYSVIKYLLDGEEIGSLIDQQGDEAEIEIIATFLPKVVVESLLSALNRADLQLEALTLEPIAAIHVLIPPSMRRLNVALVDIGAGTSDIALTSEGTVTAYGMVPKAGDEITEAISDHYLLDFNQAEDFKKEITVHKKAAVEDILGFEQEVAYEELVDNVLPAVESLASSIAEEIIVLNGSAPKAVMLVGGGSQTPELAKRLAIKLKLPTNRVAIRGVDAIQLLSKDENLPIGPEFITPIGIAIAAKQNPVHYISVKVNDRVVRLFEMKELTIADCLLAAGINIKKLYGKPGMAAIVTYNGKQVTLPGSFGSAPKIILNDEEKSIDDTVENGDTLTIEKGIDGEPAKLTLAEFIGETSSITIYYNEEAFTLKPNIQVNNQKVSSTYLLEDDDRIVYNQKITLQQFLKDHDMENQINAPFTIWIDDQIKEFTEYSSTLLHNGVPAILDTPLKNGDKLESYTGNQPTLVELLNKMEMNYQKTLKIVYNNKPIKLTKELIKVYRRGEVVSLEDEIEDQDKLQFIEQKSEPFIFQDIFRFISIDLSQVKGKVELKRNGQPVTFFEQLNPNDQIEIK</sequence>
<dbReference type="PANTHER" id="PTHR32432:SF3">
    <property type="entry name" value="ETHANOLAMINE UTILIZATION PROTEIN EUTJ"/>
    <property type="match status" value="1"/>
</dbReference>
<keyword evidence="3" id="KW-1185">Reference proteome</keyword>
<keyword evidence="2" id="KW-0131">Cell cycle</keyword>
<reference evidence="2 3" key="1">
    <citation type="submission" date="2016-11" db="EMBL/GenBank/DDBJ databases">
        <authorList>
            <person name="Jaros S."/>
            <person name="Januszkiewicz K."/>
            <person name="Wedrychowicz H."/>
        </authorList>
    </citation>
    <scope>NUCLEOTIDE SEQUENCE [LARGE SCALE GENOMIC DNA]</scope>
    <source>
        <strain evidence="2 3">CGMCC 1.10681</strain>
    </source>
</reference>
<gene>
    <name evidence="2" type="ORF">SAMN05216179_1617</name>
</gene>
<protein>
    <submittedName>
        <fullName evidence="2">Cell division protein FtsA</fullName>
    </submittedName>
</protein>
<dbReference type="PANTHER" id="PTHR32432">
    <property type="entry name" value="CELL DIVISION PROTEIN FTSA-RELATED"/>
    <property type="match status" value="1"/>
</dbReference>
<dbReference type="InterPro" id="IPR043129">
    <property type="entry name" value="ATPase_NBD"/>
</dbReference>
<dbReference type="OrthoDB" id="9768127at2"/>
<dbReference type="CDD" id="cd24004">
    <property type="entry name" value="ASKHA_NBD_PilM-like"/>
    <property type="match status" value="1"/>
</dbReference>
<feature type="domain" description="SHS2" evidence="1">
    <location>
        <begin position="5"/>
        <end position="203"/>
    </location>
</feature>
<dbReference type="AlphaFoldDB" id="A0A1M7NLI3"/>
<dbReference type="EMBL" id="FRCZ01000003">
    <property type="protein sequence ID" value="SHN04725.1"/>
    <property type="molecule type" value="Genomic_DNA"/>
</dbReference>